<gene>
    <name evidence="1" type="ORF">C7460_101107</name>
</gene>
<dbReference type="Proteomes" id="UP000256779">
    <property type="component" value="Unassembled WGS sequence"/>
</dbReference>
<dbReference type="EMBL" id="QREG01000001">
    <property type="protein sequence ID" value="REE05590.1"/>
    <property type="molecule type" value="Genomic_DNA"/>
</dbReference>
<reference evidence="1 2" key="1">
    <citation type="submission" date="2018-07" db="EMBL/GenBank/DDBJ databases">
        <title>Genomic Encyclopedia of Type Strains, Phase IV (KMG-IV): sequencing the most valuable type-strain genomes for metagenomic binning, comparative biology and taxonomic classification.</title>
        <authorList>
            <person name="Goeker M."/>
        </authorList>
    </citation>
    <scope>NUCLEOTIDE SEQUENCE [LARGE SCALE GENOMIC DNA]</scope>
    <source>
        <strain evidence="1 2">DSM 4134</strain>
    </source>
</reference>
<dbReference type="Gene3D" id="1.10.1220.10">
    <property type="entry name" value="Met repressor-like"/>
    <property type="match status" value="1"/>
</dbReference>
<accession>A0A3D9LFZ4</accession>
<name>A0A3D9LFZ4_MARFU</name>
<comment type="caution">
    <text evidence="1">The sequence shown here is derived from an EMBL/GenBank/DDBJ whole genome shotgun (WGS) entry which is preliminary data.</text>
</comment>
<proteinExistence type="predicted"/>
<dbReference type="SUPFAM" id="SSF47598">
    <property type="entry name" value="Ribbon-helix-helix"/>
    <property type="match status" value="1"/>
</dbReference>
<evidence type="ECO:0000313" key="2">
    <source>
        <dbReference type="Proteomes" id="UP000256779"/>
    </source>
</evidence>
<dbReference type="GO" id="GO:0006355">
    <property type="term" value="P:regulation of DNA-templated transcription"/>
    <property type="evidence" value="ECO:0007669"/>
    <property type="project" value="InterPro"/>
</dbReference>
<dbReference type="InterPro" id="IPR013321">
    <property type="entry name" value="Arc_rbn_hlx_hlx"/>
</dbReference>
<dbReference type="AlphaFoldDB" id="A0A3D9LFZ4"/>
<evidence type="ECO:0000313" key="1">
    <source>
        <dbReference type="EMBL" id="REE05590.1"/>
    </source>
</evidence>
<dbReference type="InterPro" id="IPR010985">
    <property type="entry name" value="Ribbon_hlx_hlx"/>
</dbReference>
<sequence>MLNVRLDDTTEQKLKQYAQDHDMSKSDVVHDALEQYLTKKETEQRPFALGQDLFGVAGSEATDLSKTYKSRLKKLLNEKHAH</sequence>
<protein>
    <submittedName>
        <fullName evidence="1">Ribbon-helix-helix CopG family protein</fullName>
    </submittedName>
</protein>
<keyword evidence="2" id="KW-1185">Reference proteome</keyword>
<organism evidence="1 2">
    <name type="scientific">Marinoscillum furvescens DSM 4134</name>
    <dbReference type="NCBI Taxonomy" id="1122208"/>
    <lineage>
        <taxon>Bacteria</taxon>
        <taxon>Pseudomonadati</taxon>
        <taxon>Bacteroidota</taxon>
        <taxon>Cytophagia</taxon>
        <taxon>Cytophagales</taxon>
        <taxon>Reichenbachiellaceae</taxon>
        <taxon>Marinoscillum</taxon>
    </lineage>
</organism>